<dbReference type="RefSeq" id="WP_203825813.1">
    <property type="nucleotide sequence ID" value="NZ_BAAATY010000014.1"/>
</dbReference>
<evidence type="ECO:0000313" key="3">
    <source>
        <dbReference type="Proteomes" id="UP000624709"/>
    </source>
</evidence>
<protein>
    <recommendedName>
        <fullName evidence="4">Endonuclease</fullName>
    </recommendedName>
</protein>
<dbReference type="EMBL" id="BOMS01000046">
    <property type="protein sequence ID" value="GIE67293.1"/>
    <property type="molecule type" value="Genomic_DNA"/>
</dbReference>
<evidence type="ECO:0000256" key="1">
    <source>
        <dbReference type="SAM" id="MobiDB-lite"/>
    </source>
</evidence>
<keyword evidence="3" id="KW-1185">Reference proteome</keyword>
<dbReference type="Proteomes" id="UP000624709">
    <property type="component" value="Unassembled WGS sequence"/>
</dbReference>
<name>A0ABQ4B9I6_9ACTN</name>
<accession>A0ABQ4B9I6</accession>
<reference evidence="2 3" key="1">
    <citation type="submission" date="2021-01" db="EMBL/GenBank/DDBJ databases">
        <title>Whole genome shotgun sequence of Actinoplanes palleronii NBRC 14916.</title>
        <authorList>
            <person name="Komaki H."/>
            <person name="Tamura T."/>
        </authorList>
    </citation>
    <scope>NUCLEOTIDE SEQUENCE [LARGE SCALE GENOMIC DNA]</scope>
    <source>
        <strain evidence="2 3">NBRC 14916</strain>
    </source>
</reference>
<evidence type="ECO:0000313" key="2">
    <source>
        <dbReference type="EMBL" id="GIE67293.1"/>
    </source>
</evidence>
<proteinExistence type="predicted"/>
<comment type="caution">
    <text evidence="2">The sequence shown here is derived from an EMBL/GenBank/DDBJ whole genome shotgun (WGS) entry which is preliminary data.</text>
</comment>
<feature type="region of interest" description="Disordered" evidence="1">
    <location>
        <begin position="1"/>
        <end position="21"/>
    </location>
</feature>
<gene>
    <name evidence="2" type="ORF">Apa02nite_034010</name>
</gene>
<organism evidence="2 3">
    <name type="scientific">Actinoplanes palleronii</name>
    <dbReference type="NCBI Taxonomy" id="113570"/>
    <lineage>
        <taxon>Bacteria</taxon>
        <taxon>Bacillati</taxon>
        <taxon>Actinomycetota</taxon>
        <taxon>Actinomycetes</taxon>
        <taxon>Micromonosporales</taxon>
        <taxon>Micromonosporaceae</taxon>
        <taxon>Actinoplanes</taxon>
    </lineage>
</organism>
<sequence length="191" mass="21112">MPSHGPKGTKARGGAGKPKVGKLVGAAVEAAAKKPKKRLPAPAVTRNNDLPEFTLRIKQKASYKKGPFQRKFNALKKLSDDGKLFKQANPLDKDPEITKAYRKRVRDAILAKYWPDGGRATPEGKAMANKLLERLRNTDADHVWDPQLGGADHASNLRLLDSHTNQDMGNEIWQQIKDLPDGTPIRIELVP</sequence>
<evidence type="ECO:0008006" key="4">
    <source>
        <dbReference type="Google" id="ProtNLM"/>
    </source>
</evidence>